<feature type="compositionally biased region" description="Acidic residues" evidence="1">
    <location>
        <begin position="166"/>
        <end position="176"/>
    </location>
</feature>
<dbReference type="Proteomes" id="UP000799118">
    <property type="component" value="Unassembled WGS sequence"/>
</dbReference>
<feature type="region of interest" description="Disordered" evidence="1">
    <location>
        <begin position="136"/>
        <end position="191"/>
    </location>
</feature>
<keyword evidence="3" id="KW-1185">Reference proteome</keyword>
<dbReference type="AlphaFoldDB" id="A0A6A4GFQ5"/>
<feature type="compositionally biased region" description="Basic and acidic residues" evidence="1">
    <location>
        <begin position="140"/>
        <end position="153"/>
    </location>
</feature>
<sequence length="191" mass="20728">MEAVPCLRAALTRVELNEQDFRRLYGNVEPNAHAFNSPAIGQAPKEAIRKWLQGLPEKMRQVRRLPPYFPDDDGRDSSYISSSDADSFSTSSSDRESFDSSSSGGSRSDNSGYAGDHEGAGGTRVFIDLTGLDDEGVNLEDGRDFNDLAREDSVMDTGEGVIGLTQDDDEGEDENMDSPGPIILSDLGLDD</sequence>
<protein>
    <submittedName>
        <fullName evidence="2">Uncharacterized protein</fullName>
    </submittedName>
</protein>
<evidence type="ECO:0000313" key="2">
    <source>
        <dbReference type="EMBL" id="KAE9384318.1"/>
    </source>
</evidence>
<dbReference type="EMBL" id="ML770171">
    <property type="protein sequence ID" value="KAE9384318.1"/>
    <property type="molecule type" value="Genomic_DNA"/>
</dbReference>
<accession>A0A6A4GFQ5</accession>
<gene>
    <name evidence="2" type="ORF">BT96DRAFT_660168</name>
</gene>
<proteinExistence type="predicted"/>
<feature type="compositionally biased region" description="Low complexity" evidence="1">
    <location>
        <begin position="99"/>
        <end position="111"/>
    </location>
</feature>
<organism evidence="2 3">
    <name type="scientific">Gymnopus androsaceus JB14</name>
    <dbReference type="NCBI Taxonomy" id="1447944"/>
    <lineage>
        <taxon>Eukaryota</taxon>
        <taxon>Fungi</taxon>
        <taxon>Dikarya</taxon>
        <taxon>Basidiomycota</taxon>
        <taxon>Agaricomycotina</taxon>
        <taxon>Agaricomycetes</taxon>
        <taxon>Agaricomycetidae</taxon>
        <taxon>Agaricales</taxon>
        <taxon>Marasmiineae</taxon>
        <taxon>Omphalotaceae</taxon>
        <taxon>Gymnopus</taxon>
    </lineage>
</organism>
<reference evidence="2" key="1">
    <citation type="journal article" date="2019" name="Environ. Microbiol.">
        <title>Fungal ecological strategies reflected in gene transcription - a case study of two litter decomposers.</title>
        <authorList>
            <person name="Barbi F."/>
            <person name="Kohler A."/>
            <person name="Barry K."/>
            <person name="Baskaran P."/>
            <person name="Daum C."/>
            <person name="Fauchery L."/>
            <person name="Ihrmark K."/>
            <person name="Kuo A."/>
            <person name="LaButti K."/>
            <person name="Lipzen A."/>
            <person name="Morin E."/>
            <person name="Grigoriev I.V."/>
            <person name="Henrissat B."/>
            <person name="Lindahl B."/>
            <person name="Martin F."/>
        </authorList>
    </citation>
    <scope>NUCLEOTIDE SEQUENCE</scope>
    <source>
        <strain evidence="2">JB14</strain>
    </source>
</reference>
<name>A0A6A4GFQ5_9AGAR</name>
<evidence type="ECO:0000313" key="3">
    <source>
        <dbReference type="Proteomes" id="UP000799118"/>
    </source>
</evidence>
<feature type="region of interest" description="Disordered" evidence="1">
    <location>
        <begin position="62"/>
        <end position="119"/>
    </location>
</feature>
<evidence type="ECO:0000256" key="1">
    <source>
        <dbReference type="SAM" id="MobiDB-lite"/>
    </source>
</evidence>
<feature type="compositionally biased region" description="Low complexity" evidence="1">
    <location>
        <begin position="77"/>
        <end position="92"/>
    </location>
</feature>